<gene>
    <name evidence="3" type="ORF">GCM10017786_22060</name>
</gene>
<keyword evidence="1" id="KW-0479">Metal-binding</keyword>
<evidence type="ECO:0000313" key="4">
    <source>
        <dbReference type="Proteomes" id="UP000605897"/>
    </source>
</evidence>
<dbReference type="Pfam" id="PF13669">
    <property type="entry name" value="Glyoxalase_4"/>
    <property type="match status" value="1"/>
</dbReference>
<dbReference type="PANTHER" id="PTHR43048:SF3">
    <property type="entry name" value="METHYLMALONYL-COA EPIMERASE, MITOCHONDRIAL"/>
    <property type="match status" value="1"/>
</dbReference>
<evidence type="ECO:0000256" key="1">
    <source>
        <dbReference type="ARBA" id="ARBA00022723"/>
    </source>
</evidence>
<dbReference type="InterPro" id="IPR037523">
    <property type="entry name" value="VOC_core"/>
</dbReference>
<dbReference type="PROSITE" id="PS51819">
    <property type="entry name" value="VOC"/>
    <property type="match status" value="1"/>
</dbReference>
<dbReference type="SUPFAM" id="SSF54593">
    <property type="entry name" value="Glyoxalase/Bleomycin resistance protein/Dihydroxybiphenyl dioxygenase"/>
    <property type="match status" value="1"/>
</dbReference>
<proteinExistence type="predicted"/>
<protein>
    <submittedName>
        <fullName evidence="3">Glyoxalase</fullName>
    </submittedName>
</protein>
<dbReference type="InterPro" id="IPR029068">
    <property type="entry name" value="Glyas_Bleomycin-R_OHBP_Dase"/>
</dbReference>
<dbReference type="InterPro" id="IPR051785">
    <property type="entry name" value="MMCE/EMCE_epimerase"/>
</dbReference>
<evidence type="ECO:0000313" key="3">
    <source>
        <dbReference type="EMBL" id="GHE89486.1"/>
    </source>
</evidence>
<feature type="domain" description="VOC" evidence="2">
    <location>
        <begin position="7"/>
        <end position="149"/>
    </location>
</feature>
<dbReference type="Gene3D" id="3.10.180.10">
    <property type="entry name" value="2,3-Dihydroxybiphenyl 1,2-Dioxygenase, domain 1"/>
    <property type="match status" value="1"/>
</dbReference>
<organism evidence="3 4">
    <name type="scientific">Amycolatopsis deserti</name>
    <dbReference type="NCBI Taxonomy" id="185696"/>
    <lineage>
        <taxon>Bacteria</taxon>
        <taxon>Bacillati</taxon>
        <taxon>Actinomycetota</taxon>
        <taxon>Actinomycetes</taxon>
        <taxon>Pseudonocardiales</taxon>
        <taxon>Pseudonocardiaceae</taxon>
        <taxon>Amycolatopsis</taxon>
    </lineage>
</organism>
<dbReference type="Proteomes" id="UP000605897">
    <property type="component" value="Unassembled WGS sequence"/>
</dbReference>
<comment type="caution">
    <text evidence="3">The sequence shown here is derived from an EMBL/GenBank/DDBJ whole genome shotgun (WGS) entry which is preliminary data.</text>
</comment>
<keyword evidence="4" id="KW-1185">Reference proteome</keyword>
<name>A0ABQ3ITP7_9PSEU</name>
<dbReference type="RefSeq" id="WP_191244416.1">
    <property type="nucleotide sequence ID" value="NZ_BNAU01000002.1"/>
</dbReference>
<sequence length="184" mass="20009">MSGAFGPIRQNGYVVRDLRRAVRHWTEVIGVGPFFVIDDQPLTGFRFRGEPSDARISVALAQSGGIQIELIQPLDDAPSVFGEFARSGREGLQHIAFWTDEFDAAMRDAARRGLTVLQEGCSGSGAPDERFVYFTAEHHPGTMIELSETRGAKGRLFRAVAAAAEGWDGTDPVRDMRSLLGGAS</sequence>
<accession>A0ABQ3ITP7</accession>
<evidence type="ECO:0000259" key="2">
    <source>
        <dbReference type="PROSITE" id="PS51819"/>
    </source>
</evidence>
<dbReference type="EMBL" id="BNAU01000002">
    <property type="protein sequence ID" value="GHE89486.1"/>
    <property type="molecule type" value="Genomic_DNA"/>
</dbReference>
<reference evidence="4" key="1">
    <citation type="journal article" date="2019" name="Int. J. Syst. Evol. Microbiol.">
        <title>The Global Catalogue of Microorganisms (GCM) 10K type strain sequencing project: providing services to taxonomists for standard genome sequencing and annotation.</title>
        <authorList>
            <consortium name="The Broad Institute Genomics Platform"/>
            <consortium name="The Broad Institute Genome Sequencing Center for Infectious Disease"/>
            <person name="Wu L."/>
            <person name="Ma J."/>
        </authorList>
    </citation>
    <scope>NUCLEOTIDE SEQUENCE [LARGE SCALE GENOMIC DNA]</scope>
    <source>
        <strain evidence="4">CGMCC 4.7677</strain>
    </source>
</reference>
<dbReference type="PANTHER" id="PTHR43048">
    <property type="entry name" value="METHYLMALONYL-COA EPIMERASE"/>
    <property type="match status" value="1"/>
</dbReference>